<evidence type="ECO:0000313" key="1">
    <source>
        <dbReference type="EMBL" id="CAA9579725.1"/>
    </source>
</evidence>
<organism evidence="1">
    <name type="scientific">uncultured Thermomicrobiales bacterium</name>
    <dbReference type="NCBI Taxonomy" id="1645740"/>
    <lineage>
        <taxon>Bacteria</taxon>
        <taxon>Pseudomonadati</taxon>
        <taxon>Thermomicrobiota</taxon>
        <taxon>Thermomicrobia</taxon>
        <taxon>Thermomicrobiales</taxon>
        <taxon>environmental samples</taxon>
    </lineage>
</organism>
<evidence type="ECO:0008006" key="2">
    <source>
        <dbReference type="Google" id="ProtNLM"/>
    </source>
</evidence>
<dbReference type="InterPro" id="IPR035948">
    <property type="entry name" value="YwqG-like_sf"/>
</dbReference>
<gene>
    <name evidence="1" type="ORF">AVDCRST_MAG18-2964</name>
</gene>
<reference evidence="1" key="1">
    <citation type="submission" date="2020-02" db="EMBL/GenBank/DDBJ databases">
        <authorList>
            <person name="Meier V. D."/>
        </authorList>
    </citation>
    <scope>NUCLEOTIDE SEQUENCE</scope>
    <source>
        <strain evidence="1">AVDCRST_MAG18</strain>
    </source>
</reference>
<dbReference type="SUPFAM" id="SSF103032">
    <property type="entry name" value="Hypothetical protein YwqG"/>
    <property type="match status" value="1"/>
</dbReference>
<name>A0A6J4VM53_9BACT</name>
<protein>
    <recommendedName>
        <fullName evidence="2">DUF1963 domain-containing protein</fullName>
    </recommendedName>
</protein>
<accession>A0A6J4VM53</accession>
<proteinExistence type="predicted"/>
<dbReference type="Gene3D" id="2.30.320.10">
    <property type="entry name" value="YwqG-like"/>
    <property type="match status" value="1"/>
</dbReference>
<sequence length="294" mass="33505">MVRTTPAPEFDLPAFARQTVRLHPRPDPAVAVNASKWGGPILWPASEEWPICTEPEWREEDDTSPPHEHRYIPVLQLRQDDFPELLFPDDTDLFQLLWCPNDHEAMISVVCKAYWRKEAAIVGPLAEVPRPAPVEEDYLPRPCRLHPERVTEYPYQSDLPAELGEAIHRWEVERGIEGPYETEMSVAPGTKLGGYVDWIQFEWIPTCECGHDMEHLLTIASEEFGGHWPRWCPIEDVQATGLSQAELETGYAYLYALEDAGRSSGIMLGDVGSLYLFICRKCPTWPIDSVVQSH</sequence>
<dbReference type="AlphaFoldDB" id="A0A6J4VM53"/>
<dbReference type="EMBL" id="CADCWN010000223">
    <property type="protein sequence ID" value="CAA9579725.1"/>
    <property type="molecule type" value="Genomic_DNA"/>
</dbReference>